<dbReference type="GO" id="GO:0005829">
    <property type="term" value="C:cytosol"/>
    <property type="evidence" value="ECO:0007669"/>
    <property type="project" value="TreeGrafter"/>
</dbReference>
<reference evidence="3" key="1">
    <citation type="submission" date="2021-01" db="EMBL/GenBank/DDBJ databases">
        <authorList>
            <consortium name="Genoscope - CEA"/>
            <person name="William W."/>
        </authorList>
    </citation>
    <scope>NUCLEOTIDE SEQUENCE</scope>
</reference>
<dbReference type="InterPro" id="IPR018200">
    <property type="entry name" value="USP_CS"/>
</dbReference>
<gene>
    <name evidence="3" type="ORF">PSON_ATCC_30995.1.T1430156</name>
</gene>
<dbReference type="PANTHER" id="PTHR24006:SF644">
    <property type="entry name" value="UBIQUITIN CARBOXYL-TERMINAL HYDROLASE 7"/>
    <property type="match status" value="1"/>
</dbReference>
<dbReference type="InterPro" id="IPR028889">
    <property type="entry name" value="USP"/>
</dbReference>
<name>A0A8S1R7Y3_9CILI</name>
<dbReference type="AlphaFoldDB" id="A0A8S1R7Y3"/>
<dbReference type="FunFam" id="3.90.70.10:FF:000267">
    <property type="entry name" value="Uncharacterized protein"/>
    <property type="match status" value="1"/>
</dbReference>
<accession>A0A8S1R7Y3</accession>
<evidence type="ECO:0000313" key="4">
    <source>
        <dbReference type="Proteomes" id="UP000692954"/>
    </source>
</evidence>
<evidence type="ECO:0000259" key="2">
    <source>
        <dbReference type="PROSITE" id="PS50235"/>
    </source>
</evidence>
<dbReference type="GO" id="GO:0005634">
    <property type="term" value="C:nucleus"/>
    <property type="evidence" value="ECO:0007669"/>
    <property type="project" value="TreeGrafter"/>
</dbReference>
<comment type="caution">
    <text evidence="3">The sequence shown here is derived from an EMBL/GenBank/DDBJ whole genome shotgun (WGS) entry which is preliminary data.</text>
</comment>
<dbReference type="PROSITE" id="PS50235">
    <property type="entry name" value="USP_3"/>
    <property type="match status" value="1"/>
</dbReference>
<keyword evidence="1" id="KW-0175">Coiled coil</keyword>
<dbReference type="EMBL" id="CAJJDN010000143">
    <property type="protein sequence ID" value="CAD8123275.1"/>
    <property type="molecule type" value="Genomic_DNA"/>
</dbReference>
<dbReference type="PANTHER" id="PTHR24006">
    <property type="entry name" value="UBIQUITIN CARBOXYL-TERMINAL HYDROLASE"/>
    <property type="match status" value="1"/>
</dbReference>
<dbReference type="GO" id="GO:0031647">
    <property type="term" value="P:regulation of protein stability"/>
    <property type="evidence" value="ECO:0007669"/>
    <property type="project" value="TreeGrafter"/>
</dbReference>
<dbReference type="Proteomes" id="UP000692954">
    <property type="component" value="Unassembled WGS sequence"/>
</dbReference>
<keyword evidence="4" id="KW-1185">Reference proteome</keyword>
<dbReference type="PROSITE" id="PS00973">
    <property type="entry name" value="USP_2"/>
    <property type="match status" value="1"/>
</dbReference>
<dbReference type="GO" id="GO:0004843">
    <property type="term" value="F:cysteine-type deubiquitinase activity"/>
    <property type="evidence" value="ECO:0007669"/>
    <property type="project" value="InterPro"/>
</dbReference>
<dbReference type="CDD" id="cd02257">
    <property type="entry name" value="Peptidase_C19"/>
    <property type="match status" value="1"/>
</dbReference>
<dbReference type="InterPro" id="IPR050164">
    <property type="entry name" value="Peptidase_C19"/>
</dbReference>
<feature type="coiled-coil region" evidence="1">
    <location>
        <begin position="1"/>
        <end position="28"/>
    </location>
</feature>
<dbReference type="GO" id="GO:0016579">
    <property type="term" value="P:protein deubiquitination"/>
    <property type="evidence" value="ECO:0007669"/>
    <property type="project" value="InterPro"/>
</dbReference>
<sequence length="765" mass="90821">MNTILDNAITLNDKIKILENNKNNTKNLDLQAIYKHIHNFKQDSDLLLEHALKINFGNIFKIQVQNLENEAIQIFKKACESARDLNHIYLYVKYIQQISRQDIQKAYLKELGFQTEKLITEFRQNGTIIQQLRLDKNDITKQRSIIQMISTLCPLDLGFNPELFSLMLIPFKCLQKADLIDISLLERLADVLLSQCYGQGSANQNQVHDWLALLTGIIQYAYEGNSIGLFILLRKISQKNIIELLEKYKSYMLLNYFNNSQVTLKIFQGLTFYSITQQSIIFIRIISQYLYEYAIELRSKQYSDILKYIYKEFILTSLLGNIQMVNHSTELIDLLQFYIVGMSSIDQEPLKKSLDLLYNRLKLISNSKVFQKEFVSQRYYFLVNIAKYYDGLNMDDDFLNIIKIYQQKDSIQKSEKYNQWNFSQFQEFESYIDQNILQRDSKDFVGLENLTNTCFMNSILQSLYMTQSFRKFVIQLKFTDQSLQLIPHASKLSSLQKLFLLLTYQKKGYCSPYELKRQLREPYSNTNDQQDVSEFVHHFLEDLLELLPKHLQIPLEKIFFGYHRSCIECFNCPKRQPTYRPKEKFLGIDLHFNEEEEDNQDLYDMIRKAYEKEQIEYTCDRCNQKTNQVYKSQQLIQLPSVLFMIVHRFTFDSTTLTMKKMLTKVPFRFQIDFRHIFNKQKLNSRDCIYDLYAFIIHLGKNSNSGHYICYARQLDKPDVWVTFDDTMITNLEYNSDQLDKELIEEETPYLLFYQNQSGQPLILNN</sequence>
<protein>
    <recommendedName>
        <fullName evidence="2">USP domain-containing protein</fullName>
    </recommendedName>
</protein>
<dbReference type="Pfam" id="PF00443">
    <property type="entry name" value="UCH"/>
    <property type="match status" value="1"/>
</dbReference>
<evidence type="ECO:0000313" key="3">
    <source>
        <dbReference type="EMBL" id="CAD8123275.1"/>
    </source>
</evidence>
<dbReference type="OrthoDB" id="286820at2759"/>
<feature type="domain" description="USP" evidence="2">
    <location>
        <begin position="445"/>
        <end position="756"/>
    </location>
</feature>
<dbReference type="InterPro" id="IPR001394">
    <property type="entry name" value="Peptidase_C19_UCH"/>
</dbReference>
<evidence type="ECO:0000256" key="1">
    <source>
        <dbReference type="SAM" id="Coils"/>
    </source>
</evidence>
<proteinExistence type="predicted"/>
<organism evidence="3 4">
    <name type="scientific">Paramecium sonneborni</name>
    <dbReference type="NCBI Taxonomy" id="65129"/>
    <lineage>
        <taxon>Eukaryota</taxon>
        <taxon>Sar</taxon>
        <taxon>Alveolata</taxon>
        <taxon>Ciliophora</taxon>
        <taxon>Intramacronucleata</taxon>
        <taxon>Oligohymenophorea</taxon>
        <taxon>Peniculida</taxon>
        <taxon>Parameciidae</taxon>
        <taxon>Paramecium</taxon>
    </lineage>
</organism>